<dbReference type="EMBL" id="JACHGT010000010">
    <property type="protein sequence ID" value="MBB6036828.1"/>
    <property type="molecule type" value="Genomic_DNA"/>
</dbReference>
<feature type="region of interest" description="Disordered" evidence="1">
    <location>
        <begin position="148"/>
        <end position="168"/>
    </location>
</feature>
<keyword evidence="2" id="KW-0812">Transmembrane</keyword>
<evidence type="ECO:0000256" key="1">
    <source>
        <dbReference type="SAM" id="MobiDB-lite"/>
    </source>
</evidence>
<dbReference type="AlphaFoldDB" id="A0A841FSV0"/>
<gene>
    <name evidence="5" type="ORF">HNR73_004701</name>
</gene>
<evidence type="ECO:0000313" key="6">
    <source>
        <dbReference type="Proteomes" id="UP000548476"/>
    </source>
</evidence>
<evidence type="ECO:0000313" key="5">
    <source>
        <dbReference type="EMBL" id="MBB6036828.1"/>
    </source>
</evidence>
<dbReference type="Pfam" id="PF07705">
    <property type="entry name" value="CARDB"/>
    <property type="match status" value="1"/>
</dbReference>
<reference evidence="5 6" key="1">
    <citation type="submission" date="2020-08" db="EMBL/GenBank/DDBJ databases">
        <title>Genomic Encyclopedia of Type Strains, Phase IV (KMG-IV): sequencing the most valuable type-strain genomes for metagenomic binning, comparative biology and taxonomic classification.</title>
        <authorList>
            <person name="Goeker M."/>
        </authorList>
    </citation>
    <scope>NUCLEOTIDE SEQUENCE [LARGE SCALE GENOMIC DNA]</scope>
    <source>
        <strain evidence="5 6">YIM 65646</strain>
    </source>
</reference>
<sequence>MTRGSRVLAMAGALMVAVGAGAPAFADPSTEPSAPAEVSADLSVEVAATEASIDGGTKPVRVTVRNDGPDTVSGAWVEVVIDDHPDPGVSLDPVPELGSRCEIAERADDPGNPRTIGCALGELRAGAVNHDIVLEFRHEGVAVGEAGTGTATVRSPSDPNPANDSDPFTLTVTGPGVDLAIRGPGEVTVAPGTTGAFSGEDFLVVTNEGGAAVDGFTLSLTLPRYASFVPEYENCSYTSDGRGMTCDHSGTDLPADARATLFPGGAPLHVKVASDAPGDVGLGRAEASVASPGAHARKGKTGHGGGVVRPSIVDASASGDQGPGDNSVDFAVFTGGDPADLAVTVVEPVIDGTDGETFEIPVTVENKGPGAVGAFTVTMTSSHESYLEKSSVPCRNTGDTNDFICDVDEVLAAGEKTTLTFTLTYGKSPGGSWPGRMGDVAVSGGPSDPDLSNNTVDGPLYSLNGSTGGGGGLPVTGASLGLAGVAALALLATGGGLVLLARRREASRAAATDPF</sequence>
<proteinExistence type="predicted"/>
<dbReference type="Proteomes" id="UP000548476">
    <property type="component" value="Unassembled WGS sequence"/>
</dbReference>
<protein>
    <recommendedName>
        <fullName evidence="4">CARDB domain-containing protein</fullName>
    </recommendedName>
</protein>
<evidence type="ECO:0000259" key="4">
    <source>
        <dbReference type="Pfam" id="PF07705"/>
    </source>
</evidence>
<evidence type="ECO:0000256" key="3">
    <source>
        <dbReference type="SAM" id="SignalP"/>
    </source>
</evidence>
<evidence type="ECO:0000256" key="2">
    <source>
        <dbReference type="SAM" id="Phobius"/>
    </source>
</evidence>
<dbReference type="InterPro" id="IPR011635">
    <property type="entry name" value="CARDB"/>
</dbReference>
<keyword evidence="2" id="KW-0472">Membrane</keyword>
<dbReference type="Gene3D" id="2.60.40.10">
    <property type="entry name" value="Immunoglobulins"/>
    <property type="match status" value="1"/>
</dbReference>
<accession>A0A841FSV0</accession>
<feature type="domain" description="CARDB" evidence="4">
    <location>
        <begin position="339"/>
        <end position="426"/>
    </location>
</feature>
<feature type="compositionally biased region" description="Low complexity" evidence="1">
    <location>
        <begin position="148"/>
        <end position="167"/>
    </location>
</feature>
<keyword evidence="6" id="KW-1185">Reference proteome</keyword>
<dbReference type="RefSeq" id="WP_184789666.1">
    <property type="nucleotide sequence ID" value="NZ_BONT01000058.1"/>
</dbReference>
<dbReference type="InterPro" id="IPR013783">
    <property type="entry name" value="Ig-like_fold"/>
</dbReference>
<organism evidence="5 6">
    <name type="scientific">Phytomonospora endophytica</name>
    <dbReference type="NCBI Taxonomy" id="714109"/>
    <lineage>
        <taxon>Bacteria</taxon>
        <taxon>Bacillati</taxon>
        <taxon>Actinomycetota</taxon>
        <taxon>Actinomycetes</taxon>
        <taxon>Micromonosporales</taxon>
        <taxon>Micromonosporaceae</taxon>
        <taxon>Phytomonospora</taxon>
    </lineage>
</organism>
<comment type="caution">
    <text evidence="5">The sequence shown here is derived from an EMBL/GenBank/DDBJ whole genome shotgun (WGS) entry which is preliminary data.</text>
</comment>
<keyword evidence="3" id="KW-0732">Signal</keyword>
<feature type="signal peptide" evidence="3">
    <location>
        <begin position="1"/>
        <end position="26"/>
    </location>
</feature>
<name>A0A841FSV0_9ACTN</name>
<dbReference type="GO" id="GO:0005975">
    <property type="term" value="P:carbohydrate metabolic process"/>
    <property type="evidence" value="ECO:0007669"/>
    <property type="project" value="UniProtKB-ARBA"/>
</dbReference>
<keyword evidence="2" id="KW-1133">Transmembrane helix</keyword>
<feature type="chain" id="PRO_5032523400" description="CARDB domain-containing protein" evidence="3">
    <location>
        <begin position="27"/>
        <end position="515"/>
    </location>
</feature>
<feature type="transmembrane region" description="Helical" evidence="2">
    <location>
        <begin position="480"/>
        <end position="501"/>
    </location>
</feature>